<keyword evidence="8" id="KW-1185">Reference proteome</keyword>
<protein>
    <submittedName>
        <fullName evidence="7">D-3-phosphoglycerate dehydrogenase</fullName>
    </submittedName>
</protein>
<dbReference type="InterPro" id="IPR006140">
    <property type="entry name" value="D-isomer_DH_NAD-bd"/>
</dbReference>
<proteinExistence type="inferred from homology"/>
<dbReference type="GO" id="GO:0016616">
    <property type="term" value="F:oxidoreductase activity, acting on the CH-OH group of donors, NAD or NADP as acceptor"/>
    <property type="evidence" value="ECO:0007669"/>
    <property type="project" value="InterPro"/>
</dbReference>
<dbReference type="InterPro" id="IPR050857">
    <property type="entry name" value="D-2-hydroxyacid_DH"/>
</dbReference>
<keyword evidence="2 4" id="KW-0560">Oxidoreductase</keyword>
<feature type="domain" description="D-isomer specific 2-hydroxyacid dehydrogenase NAD-binding" evidence="6">
    <location>
        <begin position="107"/>
        <end position="288"/>
    </location>
</feature>
<dbReference type="SUPFAM" id="SSF52283">
    <property type="entry name" value="Formate/glycerate dehydrogenase catalytic domain-like"/>
    <property type="match status" value="1"/>
</dbReference>
<dbReference type="GO" id="GO:0051287">
    <property type="term" value="F:NAD binding"/>
    <property type="evidence" value="ECO:0007669"/>
    <property type="project" value="InterPro"/>
</dbReference>
<accession>A2A023</accession>
<comment type="caution">
    <text evidence="7">The sequence shown here is derived from an EMBL/GenBank/DDBJ whole genome shotgun (WGS) entry which is preliminary data.</text>
</comment>
<comment type="similarity">
    <text evidence="1 4">Belongs to the D-isomer specific 2-hydroxyacid dehydrogenase family.</text>
</comment>
<dbReference type="RefSeq" id="WP_002705675.1">
    <property type="nucleotide sequence ID" value="NZ_AAWS01000088.1"/>
</dbReference>
<dbReference type="PANTHER" id="PTHR42789:SF1">
    <property type="entry name" value="D-ISOMER SPECIFIC 2-HYDROXYACID DEHYDROGENASE FAMILY PROTEIN (AFU_ORTHOLOGUE AFUA_6G10090)"/>
    <property type="match status" value="1"/>
</dbReference>
<evidence type="ECO:0000256" key="4">
    <source>
        <dbReference type="RuleBase" id="RU003719"/>
    </source>
</evidence>
<dbReference type="Gene3D" id="3.40.50.720">
    <property type="entry name" value="NAD(P)-binding Rossmann-like Domain"/>
    <property type="match status" value="2"/>
</dbReference>
<evidence type="ECO:0000259" key="6">
    <source>
        <dbReference type="Pfam" id="PF02826"/>
    </source>
</evidence>
<sequence>MAFNILIIDKMHPSITSLLESRGIQGDYRPDITRAEILTIVDKYEGLMVRSKTAIDEDLIGRASRLKVIARAGAGLDKIDLSAANARGIKVLNAPEGNRDAVGEQTIGMLLSLLHNVQRADWEVKNFAWKREANRGVELMDKVVGVIGYGNMGKAFAKRLSSFGCKDVIAYDRRPDRGDEYARQVSMDEVFERAEIISLHVPLDEYTYELVDDDFLDCFEHNIYLVNTARGKVLVLDALQRKIQEGKVLGAALDVLENEKLQNLSEAEKQSFEFLRKSPHIIMTPHIAGWTHESFQKINEVLVDKIQQYLQVKEKI</sequence>
<dbReference type="Pfam" id="PF00389">
    <property type="entry name" value="2-Hacid_dh"/>
    <property type="match status" value="1"/>
</dbReference>
<evidence type="ECO:0000313" key="7">
    <source>
        <dbReference type="EMBL" id="EAY24018.1"/>
    </source>
</evidence>
<feature type="domain" description="D-isomer specific 2-hydroxyacid dehydrogenase catalytic" evidence="5">
    <location>
        <begin position="5"/>
        <end position="312"/>
    </location>
</feature>
<evidence type="ECO:0000256" key="2">
    <source>
        <dbReference type="ARBA" id="ARBA00023002"/>
    </source>
</evidence>
<dbReference type="PANTHER" id="PTHR42789">
    <property type="entry name" value="D-ISOMER SPECIFIC 2-HYDROXYACID DEHYDROGENASE FAMILY PROTEIN (AFU_ORTHOLOGUE AFUA_6G10090)"/>
    <property type="match status" value="1"/>
</dbReference>
<dbReference type="InterPro" id="IPR036291">
    <property type="entry name" value="NAD(P)-bd_dom_sf"/>
</dbReference>
<keyword evidence="3" id="KW-0520">NAD</keyword>
<dbReference type="Proteomes" id="UP000004095">
    <property type="component" value="Unassembled WGS sequence"/>
</dbReference>
<gene>
    <name evidence="7" type="ORF">M23134_06240</name>
</gene>
<dbReference type="OrthoDB" id="1522997at2"/>
<evidence type="ECO:0000313" key="8">
    <source>
        <dbReference type="Proteomes" id="UP000004095"/>
    </source>
</evidence>
<dbReference type="AlphaFoldDB" id="A2A023"/>
<dbReference type="CDD" id="cd12179">
    <property type="entry name" value="2-Hacid_dh_14"/>
    <property type="match status" value="1"/>
</dbReference>
<dbReference type="EMBL" id="AAWS01000088">
    <property type="protein sequence ID" value="EAY24018.1"/>
    <property type="molecule type" value="Genomic_DNA"/>
</dbReference>
<organism evidence="7 8">
    <name type="scientific">Microscilla marina ATCC 23134</name>
    <dbReference type="NCBI Taxonomy" id="313606"/>
    <lineage>
        <taxon>Bacteria</taxon>
        <taxon>Pseudomonadati</taxon>
        <taxon>Bacteroidota</taxon>
        <taxon>Cytophagia</taxon>
        <taxon>Cytophagales</taxon>
        <taxon>Microscillaceae</taxon>
        <taxon>Microscilla</taxon>
    </lineage>
</organism>
<name>A2A023_MICM2</name>
<dbReference type="eggNOG" id="COG0111">
    <property type="taxonomic scope" value="Bacteria"/>
</dbReference>
<evidence type="ECO:0000256" key="1">
    <source>
        <dbReference type="ARBA" id="ARBA00005854"/>
    </source>
</evidence>
<evidence type="ECO:0000259" key="5">
    <source>
        <dbReference type="Pfam" id="PF00389"/>
    </source>
</evidence>
<dbReference type="InterPro" id="IPR006139">
    <property type="entry name" value="D-isomer_2_OHA_DH_cat_dom"/>
</dbReference>
<reference evidence="7 8" key="1">
    <citation type="submission" date="2007-01" db="EMBL/GenBank/DDBJ databases">
        <authorList>
            <person name="Haygood M."/>
            <person name="Podell S."/>
            <person name="Anderson C."/>
            <person name="Hopkinson B."/>
            <person name="Roe K."/>
            <person name="Barbeau K."/>
            <person name="Gaasterland T."/>
            <person name="Ferriera S."/>
            <person name="Johnson J."/>
            <person name="Kravitz S."/>
            <person name="Beeson K."/>
            <person name="Sutton G."/>
            <person name="Rogers Y.-H."/>
            <person name="Friedman R."/>
            <person name="Frazier M."/>
            <person name="Venter J.C."/>
        </authorList>
    </citation>
    <scope>NUCLEOTIDE SEQUENCE [LARGE SCALE GENOMIC DNA]</scope>
    <source>
        <strain evidence="7 8">ATCC 23134</strain>
    </source>
</reference>
<dbReference type="SUPFAM" id="SSF51735">
    <property type="entry name" value="NAD(P)-binding Rossmann-fold domains"/>
    <property type="match status" value="1"/>
</dbReference>
<dbReference type="Pfam" id="PF02826">
    <property type="entry name" value="2-Hacid_dh_C"/>
    <property type="match status" value="1"/>
</dbReference>
<evidence type="ECO:0000256" key="3">
    <source>
        <dbReference type="ARBA" id="ARBA00023027"/>
    </source>
</evidence>